<organism evidence="1 2">
    <name type="scientific">Ignatzschineria indica</name>
    <dbReference type="NCBI Taxonomy" id="472583"/>
    <lineage>
        <taxon>Bacteria</taxon>
        <taxon>Pseudomonadati</taxon>
        <taxon>Pseudomonadota</taxon>
        <taxon>Gammaproteobacteria</taxon>
        <taxon>Cardiobacteriales</taxon>
        <taxon>Ignatzschineriaceae</taxon>
        <taxon>Ignatzschineria</taxon>
    </lineage>
</organism>
<proteinExistence type="predicted"/>
<accession>A0A2U2ALK6</accession>
<dbReference type="AlphaFoldDB" id="A0A2U2ALK6"/>
<reference evidence="1 2" key="1">
    <citation type="journal article" date="2018" name="Genome Announc.">
        <title>Ignatzschineria cameli sp. nov., isolated from necrotic foot tissue of dromedaries (Camelus dromedarius) and associated maggots (Wohlfahrtia species) in Dubai.</title>
        <authorList>
            <person name="Tsang C.C."/>
            <person name="Tang J.Y."/>
            <person name="Fong J.Y."/>
            <person name="Kinne J."/>
            <person name="Lee H.H."/>
            <person name="Joseph M."/>
            <person name="Jose S."/>
            <person name="Schuster R.K."/>
            <person name="Tang Y."/>
            <person name="Sivakumar S."/>
            <person name="Chen J.H."/>
            <person name="Teng J.L."/>
            <person name="Lau S.K."/>
            <person name="Wernery U."/>
            <person name="Woo P.C."/>
        </authorList>
    </citation>
    <scope>NUCLEOTIDE SEQUENCE [LARGE SCALE GENOMIC DNA]</scope>
    <source>
        <strain evidence="1 2">KCTC 22643</strain>
    </source>
</reference>
<gene>
    <name evidence="1" type="ORF">DC082_00380</name>
</gene>
<dbReference type="EMBL" id="QEWR01000002">
    <property type="protein sequence ID" value="PWD84048.1"/>
    <property type="molecule type" value="Genomic_DNA"/>
</dbReference>
<dbReference type="Proteomes" id="UP000244948">
    <property type="component" value="Unassembled WGS sequence"/>
</dbReference>
<keyword evidence="2" id="KW-1185">Reference proteome</keyword>
<evidence type="ECO:0000313" key="2">
    <source>
        <dbReference type="Proteomes" id="UP000244948"/>
    </source>
</evidence>
<name>A0A2U2ALK6_9GAMM</name>
<protein>
    <submittedName>
        <fullName evidence="1">Uncharacterized protein</fullName>
    </submittedName>
</protein>
<comment type="caution">
    <text evidence="1">The sequence shown here is derived from an EMBL/GenBank/DDBJ whole genome shotgun (WGS) entry which is preliminary data.</text>
</comment>
<sequence length="284" mass="32806">MIQQQLTKWGSVDDFAERVYRSFIDNGLILSLFTPISDASHRGSLTLKLRLCGDTSQLLKSLYSLSEQYPRYLVEIESWTKMSSNALCDTAIEEMAAQMPRKMFKVQLKFYDLFILLGEAERSISSLSDIPATKASDISQELLTHQLSLSDWQAWIAQNFISKNLSSESGSFRLPFSSVRLDHNDHYSAIEGMLKRHEEPLFHWQLGEVFQGIRFLGVIKREALSLSPFDHRGRALFSYNNGKIIAVDLSILERQSVEIDFYRDQLLLFNREFIDYLQEEALRE</sequence>
<evidence type="ECO:0000313" key="1">
    <source>
        <dbReference type="EMBL" id="PWD84048.1"/>
    </source>
</evidence>